<dbReference type="GO" id="GO:0008470">
    <property type="term" value="F:3-methylbutanoyl-CoA dehydrogenase activity"/>
    <property type="evidence" value="ECO:0007669"/>
    <property type="project" value="TreeGrafter"/>
</dbReference>
<dbReference type="Gene3D" id="2.40.110.10">
    <property type="entry name" value="Butyryl-CoA Dehydrogenase, subunit A, domain 2"/>
    <property type="match status" value="1"/>
</dbReference>
<evidence type="ECO:0000259" key="3">
    <source>
        <dbReference type="Pfam" id="PF08028"/>
    </source>
</evidence>
<dbReference type="RefSeq" id="WP_172899315.1">
    <property type="nucleotide sequence ID" value="NZ_LT607750.1"/>
</dbReference>
<evidence type="ECO:0000313" key="4">
    <source>
        <dbReference type="EMBL" id="SCG46801.1"/>
    </source>
</evidence>
<keyword evidence="1" id="KW-0560">Oxidoreductase</keyword>
<dbReference type="PANTHER" id="PTHR43884:SF12">
    <property type="entry name" value="ISOVALERYL-COA DEHYDROGENASE, MITOCHONDRIAL-RELATED"/>
    <property type="match status" value="1"/>
</dbReference>
<dbReference type="AlphaFoldDB" id="A0A1C5HMK6"/>
<dbReference type="GO" id="GO:0006552">
    <property type="term" value="P:L-leucine catabolic process"/>
    <property type="evidence" value="ECO:0007669"/>
    <property type="project" value="TreeGrafter"/>
</dbReference>
<reference evidence="4 5" key="1">
    <citation type="submission" date="2016-06" db="EMBL/GenBank/DDBJ databases">
        <authorList>
            <person name="Kjaerup R.B."/>
            <person name="Dalgaard T.S."/>
            <person name="Juul-Madsen H.R."/>
        </authorList>
    </citation>
    <scope>NUCLEOTIDE SEQUENCE [LARGE SCALE GENOMIC DNA]</scope>
    <source>
        <strain evidence="4 5">DSM 43904</strain>
    </source>
</reference>
<dbReference type="SUPFAM" id="SSF47203">
    <property type="entry name" value="Acyl-CoA dehydrogenase C-terminal domain-like"/>
    <property type="match status" value="1"/>
</dbReference>
<evidence type="ECO:0000313" key="5">
    <source>
        <dbReference type="Proteomes" id="UP000198217"/>
    </source>
</evidence>
<dbReference type="InterPro" id="IPR036250">
    <property type="entry name" value="AcylCo_DH-like_C"/>
</dbReference>
<sequence>MSVTGEAARDTARSGADVVKATELLAPEFAERAAEGERLGQLPADLFTKAQDAGLIDLMLPRALGGLELDPLTVVEVISTISAADGSAGFTILTLNATCYVAWLAEDAARTVLAGEPRAVATVFTPRGSAVPQDDGSLLVTGRWPFNTGCRNASWFCNGVMVLDGDKPAVVPPGRPDWRLVFAPREQCGILDTWDVAGLKGTGSNDTVMERVRVTPEFTANPIFEPPRHDGPLYRWSFFALMGVQFAGFPLGIARRALDEFVALAPKKSRGSKPLAQEQSVQLAVARCEADLRSAKAFVTDVMGAAWERTLRGDEMSMDDRVAVRLATGRAIRAGVEVVDTVFRLAGGGALYGSSPLQRCWRDINAGSHHGYFSEYHETRVGRALLGVPVPDPWMM</sequence>
<dbReference type="InterPro" id="IPR037069">
    <property type="entry name" value="AcylCoA_DH/ox_N_sf"/>
</dbReference>
<proteinExistence type="predicted"/>
<dbReference type="Proteomes" id="UP000198217">
    <property type="component" value="Chromosome I"/>
</dbReference>
<dbReference type="Pfam" id="PF08028">
    <property type="entry name" value="Acyl-CoA_dh_2"/>
    <property type="match status" value="1"/>
</dbReference>
<dbReference type="PIRSF" id="PIRSF016578">
    <property type="entry name" value="HsaA"/>
    <property type="match status" value="1"/>
</dbReference>
<accession>A0A1C5HMK6</accession>
<dbReference type="Gene3D" id="1.10.540.10">
    <property type="entry name" value="Acyl-CoA dehydrogenase/oxidase, N-terminal domain"/>
    <property type="match status" value="1"/>
</dbReference>
<dbReference type="InterPro" id="IPR013786">
    <property type="entry name" value="AcylCoA_DH/ox_N"/>
</dbReference>
<dbReference type="Gene3D" id="1.20.140.10">
    <property type="entry name" value="Butyryl-CoA Dehydrogenase, subunit A, domain 3"/>
    <property type="match status" value="1"/>
</dbReference>
<dbReference type="EMBL" id="LT607750">
    <property type="protein sequence ID" value="SCG46801.1"/>
    <property type="molecule type" value="Genomic_DNA"/>
</dbReference>
<organism evidence="4 5">
    <name type="scientific">Micromonospora echinaurantiaca</name>
    <dbReference type="NCBI Taxonomy" id="47857"/>
    <lineage>
        <taxon>Bacteria</taxon>
        <taxon>Bacillati</taxon>
        <taxon>Actinomycetota</taxon>
        <taxon>Actinomycetes</taxon>
        <taxon>Micromonosporales</taxon>
        <taxon>Micromonosporaceae</taxon>
        <taxon>Micromonospora</taxon>
    </lineage>
</organism>
<dbReference type="Pfam" id="PF02771">
    <property type="entry name" value="Acyl-CoA_dh_N"/>
    <property type="match status" value="1"/>
</dbReference>
<dbReference type="GO" id="GO:0050660">
    <property type="term" value="F:flavin adenine dinucleotide binding"/>
    <property type="evidence" value="ECO:0007669"/>
    <property type="project" value="InterPro"/>
</dbReference>
<dbReference type="InterPro" id="IPR046373">
    <property type="entry name" value="Acyl-CoA_Oxase/DH_mid-dom_sf"/>
</dbReference>
<evidence type="ECO:0000256" key="1">
    <source>
        <dbReference type="ARBA" id="ARBA00023002"/>
    </source>
</evidence>
<dbReference type="InterPro" id="IPR013107">
    <property type="entry name" value="Acyl-CoA_DH_C"/>
</dbReference>
<feature type="domain" description="Acyl-CoA dehydrogenase C-terminal" evidence="3">
    <location>
        <begin position="246"/>
        <end position="374"/>
    </location>
</feature>
<dbReference type="InterPro" id="IPR009100">
    <property type="entry name" value="AcylCoA_DH/oxidase_NM_dom_sf"/>
</dbReference>
<keyword evidence="5" id="KW-1185">Reference proteome</keyword>
<name>A0A1C5HMK6_9ACTN</name>
<dbReference type="SUPFAM" id="SSF56645">
    <property type="entry name" value="Acyl-CoA dehydrogenase NM domain-like"/>
    <property type="match status" value="1"/>
</dbReference>
<gene>
    <name evidence="4" type="ORF">GA0070609_1833</name>
</gene>
<dbReference type="PANTHER" id="PTHR43884">
    <property type="entry name" value="ACYL-COA DEHYDROGENASE"/>
    <property type="match status" value="1"/>
</dbReference>
<evidence type="ECO:0000259" key="2">
    <source>
        <dbReference type="Pfam" id="PF02771"/>
    </source>
</evidence>
<feature type="domain" description="Acyl-CoA dehydrogenase/oxidase N-terminal" evidence="2">
    <location>
        <begin position="21"/>
        <end position="99"/>
    </location>
</feature>
<protein>
    <submittedName>
        <fullName evidence="4">Acyl-CoA dehydrogenase</fullName>
    </submittedName>
</protein>